<dbReference type="EMBL" id="NCSJ02000016">
    <property type="protein sequence ID" value="RFU34809.1"/>
    <property type="molecule type" value="Genomic_DNA"/>
</dbReference>
<feature type="transmembrane region" description="Helical" evidence="1">
    <location>
        <begin position="412"/>
        <end position="432"/>
    </location>
</feature>
<evidence type="ECO:0000313" key="3">
    <source>
        <dbReference type="Proteomes" id="UP000258309"/>
    </source>
</evidence>
<feature type="transmembrane region" description="Helical" evidence="1">
    <location>
        <begin position="374"/>
        <end position="392"/>
    </location>
</feature>
<reference evidence="2 3" key="1">
    <citation type="submission" date="2018-05" db="EMBL/GenBank/DDBJ databases">
        <title>Draft genome sequence of Scytalidium lignicola DSM 105466, a ubiquitous saprotrophic fungus.</title>
        <authorList>
            <person name="Buettner E."/>
            <person name="Gebauer A.M."/>
            <person name="Hofrichter M."/>
            <person name="Liers C."/>
            <person name="Kellner H."/>
        </authorList>
    </citation>
    <scope>NUCLEOTIDE SEQUENCE [LARGE SCALE GENOMIC DNA]</scope>
    <source>
        <strain evidence="2 3">DSM 105466</strain>
    </source>
</reference>
<feature type="non-terminal residue" evidence="2">
    <location>
        <position position="450"/>
    </location>
</feature>
<dbReference type="Proteomes" id="UP000258309">
    <property type="component" value="Unassembled WGS sequence"/>
</dbReference>
<dbReference type="Gene3D" id="1.20.58.340">
    <property type="entry name" value="Magnesium transport protein CorA, transmembrane region"/>
    <property type="match status" value="1"/>
</dbReference>
<comment type="caution">
    <text evidence="2">The sequence shown here is derived from an EMBL/GenBank/DDBJ whole genome shotgun (WGS) entry which is preliminary data.</text>
</comment>
<proteinExistence type="predicted"/>
<name>A0A3E2HN54_SCYLI</name>
<accession>A0A3E2HN54</accession>
<organism evidence="2 3">
    <name type="scientific">Scytalidium lignicola</name>
    <name type="common">Hyphomycete</name>
    <dbReference type="NCBI Taxonomy" id="5539"/>
    <lineage>
        <taxon>Eukaryota</taxon>
        <taxon>Fungi</taxon>
        <taxon>Dikarya</taxon>
        <taxon>Ascomycota</taxon>
        <taxon>Pezizomycotina</taxon>
        <taxon>Leotiomycetes</taxon>
        <taxon>Leotiomycetes incertae sedis</taxon>
        <taxon>Scytalidium</taxon>
    </lineage>
</organism>
<keyword evidence="1" id="KW-0812">Transmembrane</keyword>
<keyword evidence="3" id="KW-1185">Reference proteome</keyword>
<protein>
    <submittedName>
        <fullName evidence="2">Uncharacterized protein</fullName>
    </submittedName>
</protein>
<keyword evidence="1" id="KW-0472">Membrane</keyword>
<evidence type="ECO:0000256" key="1">
    <source>
        <dbReference type="SAM" id="Phobius"/>
    </source>
</evidence>
<dbReference type="AlphaFoldDB" id="A0A3E2HN54"/>
<gene>
    <name evidence="2" type="ORF">B7463_g1552</name>
</gene>
<keyword evidence="1" id="KW-1133">Transmembrane helix</keyword>
<evidence type="ECO:0000313" key="2">
    <source>
        <dbReference type="EMBL" id="RFU34809.1"/>
    </source>
</evidence>
<dbReference type="OrthoDB" id="3551354at2759"/>
<feature type="non-terminal residue" evidence="2">
    <location>
        <position position="1"/>
    </location>
</feature>
<dbReference type="OMA" id="EMIGANC"/>
<sequence length="450" mass="50868">MAAMHSADYILDSYLDEIDFVDSESPLDFVDVWNFENDENPIVHLGALPEADVTQWFRKSWPRSTGGLHLLISSRLHDNKTFAKASLGIRRSTFVQLIKILDLPLAYIAAVARQSGLQVRVQAEKSEPNGHPCIIYIIKPPPGAFYFLDCVLSYNPNSNNTYGFLRTNIFGASDFFLRRIQSSTAINHPLFLIAVLSEWQAEMIGANCIRIGSKLVEIEALSGHTAYRDVSPFTNGHRLFAPVKDPNHYRLLTYALTKANYRIAITEVYISSLQDLCKSALNSFKLDLKAVPKERKASMLRDTHLLRQRISCTASVAYHAQLQVQMYGTKVQFQVNVVYNLIAQEESHRNIDIANDSKQIALASQRESLSMRTIAVLGVIFLPGTFTSAFFALPLFNWDASEDENVVKARFWVFWAVTIPLTPVVVGIWWAWMHWSTETQNTQDSSGKNK</sequence>